<dbReference type="SMART" id="SM00054">
    <property type="entry name" value="EFh"/>
    <property type="match status" value="2"/>
</dbReference>
<keyword evidence="2" id="KW-0106">Calcium</keyword>
<dbReference type="SUPFAM" id="SSF47473">
    <property type="entry name" value="EF-hand"/>
    <property type="match status" value="1"/>
</dbReference>
<dbReference type="InterPro" id="IPR011992">
    <property type="entry name" value="EF-hand-dom_pair"/>
</dbReference>
<evidence type="ECO:0000313" key="4">
    <source>
        <dbReference type="EMBL" id="KAK2173408.1"/>
    </source>
</evidence>
<dbReference type="PANTHER" id="PTHR23048:SF0">
    <property type="entry name" value="CALMODULIN LIKE 3"/>
    <property type="match status" value="1"/>
</dbReference>
<dbReference type="PROSITE" id="PS00018">
    <property type="entry name" value="EF_HAND_1"/>
    <property type="match status" value="1"/>
</dbReference>
<dbReference type="Pfam" id="PF13499">
    <property type="entry name" value="EF-hand_7"/>
    <property type="match status" value="2"/>
</dbReference>
<accession>A0AAD9NLX5</accession>
<feature type="domain" description="EF-hand" evidence="3">
    <location>
        <begin position="16"/>
        <end position="51"/>
    </location>
</feature>
<dbReference type="PANTHER" id="PTHR23048">
    <property type="entry name" value="MYOSIN LIGHT CHAIN 1, 3"/>
    <property type="match status" value="1"/>
</dbReference>
<dbReference type="GO" id="GO:0005509">
    <property type="term" value="F:calcium ion binding"/>
    <property type="evidence" value="ECO:0007669"/>
    <property type="project" value="InterPro"/>
</dbReference>
<dbReference type="EMBL" id="JAODUO010000878">
    <property type="protein sequence ID" value="KAK2173408.1"/>
    <property type="molecule type" value="Genomic_DNA"/>
</dbReference>
<reference evidence="4" key="1">
    <citation type="journal article" date="2023" name="Mol. Biol. Evol.">
        <title>Third-Generation Sequencing Reveals the Adaptive Role of the Epigenome in Three Deep-Sea Polychaetes.</title>
        <authorList>
            <person name="Perez M."/>
            <person name="Aroh O."/>
            <person name="Sun Y."/>
            <person name="Lan Y."/>
            <person name="Juniper S.K."/>
            <person name="Young C.R."/>
            <person name="Angers B."/>
            <person name="Qian P.Y."/>
        </authorList>
    </citation>
    <scope>NUCLEOTIDE SEQUENCE</scope>
    <source>
        <strain evidence="4">R07B-5</strain>
    </source>
</reference>
<evidence type="ECO:0000256" key="1">
    <source>
        <dbReference type="ARBA" id="ARBA00022737"/>
    </source>
</evidence>
<name>A0AAD9NLX5_RIDPI</name>
<organism evidence="4 5">
    <name type="scientific">Ridgeia piscesae</name>
    <name type="common">Tubeworm</name>
    <dbReference type="NCBI Taxonomy" id="27915"/>
    <lineage>
        <taxon>Eukaryota</taxon>
        <taxon>Metazoa</taxon>
        <taxon>Spiralia</taxon>
        <taxon>Lophotrochozoa</taxon>
        <taxon>Annelida</taxon>
        <taxon>Polychaeta</taxon>
        <taxon>Sedentaria</taxon>
        <taxon>Canalipalpata</taxon>
        <taxon>Sabellida</taxon>
        <taxon>Siboglinidae</taxon>
        <taxon>Ridgeia</taxon>
    </lineage>
</organism>
<evidence type="ECO:0000259" key="3">
    <source>
        <dbReference type="PROSITE" id="PS50222"/>
    </source>
</evidence>
<dbReference type="GO" id="GO:0016460">
    <property type="term" value="C:myosin II complex"/>
    <property type="evidence" value="ECO:0007669"/>
    <property type="project" value="TreeGrafter"/>
</dbReference>
<keyword evidence="1" id="KW-0677">Repeat</keyword>
<dbReference type="PROSITE" id="PS50222">
    <property type="entry name" value="EF_HAND_2"/>
    <property type="match status" value="2"/>
</dbReference>
<dbReference type="CDD" id="cd00051">
    <property type="entry name" value="EFh"/>
    <property type="match status" value="2"/>
</dbReference>
<dbReference type="Gene3D" id="1.10.238.10">
    <property type="entry name" value="EF-hand"/>
    <property type="match status" value="1"/>
</dbReference>
<keyword evidence="5" id="KW-1185">Reference proteome</keyword>
<dbReference type="InterPro" id="IPR018247">
    <property type="entry name" value="EF_Hand_1_Ca_BS"/>
</dbReference>
<dbReference type="Proteomes" id="UP001209878">
    <property type="component" value="Unassembled WGS sequence"/>
</dbReference>
<dbReference type="InterPro" id="IPR050230">
    <property type="entry name" value="CALM/Myosin/TropC-like"/>
</dbReference>
<dbReference type="InterPro" id="IPR002048">
    <property type="entry name" value="EF_hand_dom"/>
</dbReference>
<proteinExistence type="predicted"/>
<dbReference type="AlphaFoldDB" id="A0AAD9NLX5"/>
<feature type="domain" description="EF-hand" evidence="3">
    <location>
        <begin position="53"/>
        <end position="88"/>
    </location>
</feature>
<protein>
    <recommendedName>
        <fullName evidence="3">EF-hand domain-containing protein</fullName>
    </recommendedName>
</protein>
<dbReference type="FunFam" id="1.10.238.10:FF:000003">
    <property type="entry name" value="Calmodulin A"/>
    <property type="match status" value="1"/>
</dbReference>
<gene>
    <name evidence="4" type="ORF">NP493_877g01033</name>
</gene>
<evidence type="ECO:0000313" key="5">
    <source>
        <dbReference type="Proteomes" id="UP001209878"/>
    </source>
</evidence>
<sequence length="114" mass="12436">MSQELGPVLRSLGFNPSEAEINSLLEIYDTDGSGSLDFNEFLAMMPRLSGNVDTEEGLDEAFRVFDKEGNGSLSAAELRHIMTNLGEKLTEEEVDEMINSAEADAQGEISYKGV</sequence>
<comment type="caution">
    <text evidence="4">The sequence shown here is derived from an EMBL/GenBank/DDBJ whole genome shotgun (WGS) entry which is preliminary data.</text>
</comment>
<evidence type="ECO:0000256" key="2">
    <source>
        <dbReference type="ARBA" id="ARBA00022837"/>
    </source>
</evidence>